<sequence length="359" mass="39644">MLARYVPGAPNPWFARHKYHGIPVNGNLKPIGECKLHHCVGPAATVQKAIAVPILTPEHLWGSFQAEAEGILMVNGSVEGNDRERNKRINAAYAKLWLADNRFQWAGLAAFASKQVGCGLLHSAETIDKNRLARQALLMSIAGAMPEAEAEAAAGAEAATELGAAYVYGKLSCGNAHLFLDIYPLHRFFMERGWEEFSRYLAKRRNDKYPVVWAADPNTLRFGTPFQEIRAGFDLIESGDLAPSVERLARHEQVNILQKIMYNDPVLQKLLDLNQYALVTGFPTGEAEKIELTLSAQCKAKEEFAFPFSSNRYAKLWVAEQRMKFVLAAAKQFHGLVHGPERPYVEASIRAIAAGGGVA</sequence>
<name>A0ABW0PGA6_9BURK</name>
<comment type="caution">
    <text evidence="1">The sequence shown here is derived from an EMBL/GenBank/DDBJ whole genome shotgun (WGS) entry which is preliminary data.</text>
</comment>
<proteinExistence type="predicted"/>
<organism evidence="1 2">
    <name type="scientific">Massilia jejuensis</name>
    <dbReference type="NCBI Taxonomy" id="648894"/>
    <lineage>
        <taxon>Bacteria</taxon>
        <taxon>Pseudomonadati</taxon>
        <taxon>Pseudomonadota</taxon>
        <taxon>Betaproteobacteria</taxon>
        <taxon>Burkholderiales</taxon>
        <taxon>Oxalobacteraceae</taxon>
        <taxon>Telluria group</taxon>
        <taxon>Massilia</taxon>
    </lineage>
</organism>
<evidence type="ECO:0000313" key="2">
    <source>
        <dbReference type="Proteomes" id="UP001596031"/>
    </source>
</evidence>
<dbReference type="RefSeq" id="WP_379720831.1">
    <property type="nucleotide sequence ID" value="NZ_JBHSMS010000036.1"/>
</dbReference>
<gene>
    <name evidence="1" type="ORF">ACFPOU_11240</name>
</gene>
<dbReference type="Proteomes" id="UP001596031">
    <property type="component" value="Unassembled WGS sequence"/>
</dbReference>
<reference evidence="2" key="1">
    <citation type="journal article" date="2019" name="Int. J. Syst. Evol. Microbiol.">
        <title>The Global Catalogue of Microorganisms (GCM) 10K type strain sequencing project: providing services to taxonomists for standard genome sequencing and annotation.</title>
        <authorList>
            <consortium name="The Broad Institute Genomics Platform"/>
            <consortium name="The Broad Institute Genome Sequencing Center for Infectious Disease"/>
            <person name="Wu L."/>
            <person name="Ma J."/>
        </authorList>
    </citation>
    <scope>NUCLEOTIDE SEQUENCE [LARGE SCALE GENOMIC DNA]</scope>
    <source>
        <strain evidence="2">CCUG 38813</strain>
    </source>
</reference>
<dbReference type="EMBL" id="JBHSMS010000036">
    <property type="protein sequence ID" value="MFC5511696.1"/>
    <property type="molecule type" value="Genomic_DNA"/>
</dbReference>
<dbReference type="Pfam" id="PF10720">
    <property type="entry name" value="DUF2515"/>
    <property type="match status" value="1"/>
</dbReference>
<evidence type="ECO:0000313" key="1">
    <source>
        <dbReference type="EMBL" id="MFC5511696.1"/>
    </source>
</evidence>
<accession>A0ABW0PGA6</accession>
<keyword evidence="2" id="KW-1185">Reference proteome</keyword>
<dbReference type="InterPro" id="IPR019658">
    <property type="entry name" value="DUF2515"/>
</dbReference>
<protein>
    <submittedName>
        <fullName evidence="1">DUF2515 family protein</fullName>
    </submittedName>
</protein>